<evidence type="ECO:0000313" key="2">
    <source>
        <dbReference type="Proteomes" id="UP000265663"/>
    </source>
</evidence>
<proteinExistence type="predicted"/>
<keyword evidence="2" id="KW-1185">Reference proteome</keyword>
<organism evidence="1 2">
    <name type="scientific">Pyrenophora seminiperda CCB06</name>
    <dbReference type="NCBI Taxonomy" id="1302712"/>
    <lineage>
        <taxon>Eukaryota</taxon>
        <taxon>Fungi</taxon>
        <taxon>Dikarya</taxon>
        <taxon>Ascomycota</taxon>
        <taxon>Pezizomycotina</taxon>
        <taxon>Dothideomycetes</taxon>
        <taxon>Pleosporomycetidae</taxon>
        <taxon>Pleosporales</taxon>
        <taxon>Pleosporineae</taxon>
        <taxon>Pleosporaceae</taxon>
        <taxon>Pyrenophora</taxon>
    </lineage>
</organism>
<dbReference type="AlphaFoldDB" id="A0A3M7M6A6"/>
<name>A0A3M7M6A6_9PLEO</name>
<accession>A0A3M7M6A6</accession>
<evidence type="ECO:0000313" key="1">
    <source>
        <dbReference type="EMBL" id="RMZ70031.1"/>
    </source>
</evidence>
<dbReference type="Proteomes" id="UP000265663">
    <property type="component" value="Unassembled WGS sequence"/>
</dbReference>
<reference evidence="1 2" key="1">
    <citation type="journal article" date="2014" name="PLoS ONE">
        <title>De novo Genome Assembly of the Fungal Plant Pathogen Pyrenophora semeniperda.</title>
        <authorList>
            <person name="Soliai M.M."/>
            <person name="Meyer S.E."/>
            <person name="Udall J.A."/>
            <person name="Elzinga D.E."/>
            <person name="Hermansen R.A."/>
            <person name="Bodily P.M."/>
            <person name="Hart A.A."/>
            <person name="Coleman C.E."/>
        </authorList>
    </citation>
    <scope>NUCLEOTIDE SEQUENCE [LARGE SCALE GENOMIC DNA]</scope>
    <source>
        <strain evidence="1 2">CCB06</strain>
        <tissue evidence="1">Mycelium</tissue>
    </source>
</reference>
<gene>
    <name evidence="1" type="ORF">GMOD_00000066</name>
</gene>
<protein>
    <submittedName>
        <fullName evidence="1">Uncharacterized protein</fullName>
    </submittedName>
</protein>
<dbReference type="EMBL" id="KE747824">
    <property type="protein sequence ID" value="RMZ70031.1"/>
    <property type="molecule type" value="Genomic_DNA"/>
</dbReference>
<sequence length="96" mass="10737">MEALRCLRCLYAPRPHYLRVSQTSSCCAGTRPNHRTPLATHDSYLEHDAPCAPSLACSSSPPSKILLTFVSKLTVKLVRNIRRENLLTYPHCCLPS</sequence>